<name>A0A3L8PSW4_9GAMM</name>
<dbReference type="RefSeq" id="WP_121840183.1">
    <property type="nucleotide sequence ID" value="NZ_ML014817.1"/>
</dbReference>
<feature type="coiled-coil region" evidence="1">
    <location>
        <begin position="211"/>
        <end position="256"/>
    </location>
</feature>
<evidence type="ECO:0000313" key="3">
    <source>
        <dbReference type="EMBL" id="RLV58510.1"/>
    </source>
</evidence>
<organism evidence="3 4">
    <name type="scientific">Parashewanella curva</name>
    <dbReference type="NCBI Taxonomy" id="2338552"/>
    <lineage>
        <taxon>Bacteria</taxon>
        <taxon>Pseudomonadati</taxon>
        <taxon>Pseudomonadota</taxon>
        <taxon>Gammaproteobacteria</taxon>
        <taxon>Alteromonadales</taxon>
        <taxon>Shewanellaceae</taxon>
        <taxon>Parashewanella</taxon>
    </lineage>
</organism>
<feature type="region of interest" description="Disordered" evidence="2">
    <location>
        <begin position="259"/>
        <end position="283"/>
    </location>
</feature>
<dbReference type="Proteomes" id="UP000281474">
    <property type="component" value="Unassembled WGS sequence"/>
</dbReference>
<evidence type="ECO:0000256" key="1">
    <source>
        <dbReference type="SAM" id="Coils"/>
    </source>
</evidence>
<comment type="caution">
    <text evidence="3">The sequence shown here is derived from an EMBL/GenBank/DDBJ whole genome shotgun (WGS) entry which is preliminary data.</text>
</comment>
<accession>A0A3L8PSW4</accession>
<reference evidence="3 4" key="1">
    <citation type="submission" date="2018-09" db="EMBL/GenBank/DDBJ databases">
        <title>Phylogeny of the Shewanellaceae, and recommendation for two new genera, Pseudoshewanella and Parashewanella.</title>
        <authorList>
            <person name="Wang G."/>
        </authorList>
    </citation>
    <scope>NUCLEOTIDE SEQUENCE [LARGE SCALE GENOMIC DNA]</scope>
    <source>
        <strain evidence="3 4">C51</strain>
    </source>
</reference>
<feature type="compositionally biased region" description="Polar residues" evidence="2">
    <location>
        <begin position="261"/>
        <end position="283"/>
    </location>
</feature>
<evidence type="ECO:0000256" key="2">
    <source>
        <dbReference type="SAM" id="MobiDB-lite"/>
    </source>
</evidence>
<dbReference type="EMBL" id="QZEI01000068">
    <property type="protein sequence ID" value="RLV58510.1"/>
    <property type="molecule type" value="Genomic_DNA"/>
</dbReference>
<gene>
    <name evidence="3" type="ORF">D5018_16985</name>
</gene>
<keyword evidence="4" id="KW-1185">Reference proteome</keyword>
<sequence>MASRADFYSNYPYTSAGYSQPLGPQNLAHCPHSTMGYAYAPSQFQQHVPAPTPHFFYGNTSPNNCYEAQFTPLPIATNDSSTLPEASKPTCSHRVTISKESIVIDSISSALKEHSMQINGKTLSKFVEKLGLDSQAQLRELQATAQAKKLVNCPAEKRHDVIVHAMRLWQESSTLTLDNLISALNELPSSIFKEQKISLLPFVVHPDTVALEQATHNFQQEKAQLNTQIENLGFQNSQLQIQLVRLQEELDQQQKLKPTLATHSTTAQLQDTSTQTSNVRATPESNTYAWQALSDSYDQVKTELATRTTANCQLEKRLAVKDEQIAELEQELQSLSVNKAGTNIQASQNRGNISITVNNTTATTTLPPTKPAIPITLTEFEEKLFASKPKVDHLVTLMQLYRDSWRNIGEYMPSVFPTQLDRIEEKLSRPNSRYTFSDAMTEMVSLWVDRMFEKRSYFDFFYIVSEATETDLTSVTNKLVEHMRRKGLVKLASYSWHLRK</sequence>
<evidence type="ECO:0000313" key="4">
    <source>
        <dbReference type="Proteomes" id="UP000281474"/>
    </source>
</evidence>
<feature type="coiled-coil region" evidence="1">
    <location>
        <begin position="318"/>
        <end position="345"/>
    </location>
</feature>
<protein>
    <submittedName>
        <fullName evidence="3">Uncharacterized protein</fullName>
    </submittedName>
</protein>
<keyword evidence="1" id="KW-0175">Coiled coil</keyword>
<proteinExistence type="predicted"/>
<dbReference type="AlphaFoldDB" id="A0A3L8PSW4"/>